<dbReference type="EMBL" id="CP036298">
    <property type="protein sequence ID" value="QDV27192.1"/>
    <property type="molecule type" value="Genomic_DNA"/>
</dbReference>
<dbReference type="PROSITE" id="PS00723">
    <property type="entry name" value="POLYPRENYL_SYNTHASE_1"/>
    <property type="match status" value="1"/>
</dbReference>
<sequence length="318" mass="34168">MLESKDSENQGMAENIQQSWLTRITPMREAVDHALAEYLDGIVDCPQRLTDALQYSVLSAGKRLRPILVLLACEACGGEWRTALPGGCAVEFVHVYSLIHDDLPAMDNDDLRRGIPTSHKKFDEATAILAGDSLQMLAMEVLSHQLPAGVALKCCQVLSVAAGRSRLVGGQVDDLAAEGRWGEEARGALALDPLAYLKSIHRRKTGALIVASLEIGATIGGASRAQLDCLTLFGHNIGLAFQIVDDCLDEESTSDQLGKNTHKDGGLGKLTYPGLLGLKESRQMAEQLVSDAIDAIAVLGERKGSLVKLARFVVDRSN</sequence>
<evidence type="ECO:0000313" key="9">
    <source>
        <dbReference type="Proteomes" id="UP000318017"/>
    </source>
</evidence>
<dbReference type="GO" id="GO:0016114">
    <property type="term" value="P:terpenoid biosynthetic process"/>
    <property type="evidence" value="ECO:0007669"/>
    <property type="project" value="UniProtKB-ARBA"/>
</dbReference>
<organism evidence="8 9">
    <name type="scientific">Aureliella helgolandensis</name>
    <dbReference type="NCBI Taxonomy" id="2527968"/>
    <lineage>
        <taxon>Bacteria</taxon>
        <taxon>Pseudomonadati</taxon>
        <taxon>Planctomycetota</taxon>
        <taxon>Planctomycetia</taxon>
        <taxon>Pirellulales</taxon>
        <taxon>Pirellulaceae</taxon>
        <taxon>Aureliella</taxon>
    </lineage>
</organism>
<dbReference type="PANTHER" id="PTHR43281:SF1">
    <property type="entry name" value="FARNESYL DIPHOSPHATE SYNTHASE"/>
    <property type="match status" value="1"/>
</dbReference>
<gene>
    <name evidence="8" type="ORF">Q31a_55800</name>
</gene>
<dbReference type="PANTHER" id="PTHR43281">
    <property type="entry name" value="FARNESYL DIPHOSPHATE SYNTHASE"/>
    <property type="match status" value="1"/>
</dbReference>
<name>A0A518GF14_9BACT</name>
<evidence type="ECO:0000256" key="7">
    <source>
        <dbReference type="RuleBase" id="RU004466"/>
    </source>
</evidence>
<comment type="cofactor">
    <cofactor evidence="1">
        <name>Mg(2+)</name>
        <dbReference type="ChEBI" id="CHEBI:18420"/>
    </cofactor>
</comment>
<proteinExistence type="inferred from homology"/>
<dbReference type="SFLD" id="SFLDG01017">
    <property type="entry name" value="Polyprenyl_Transferase_Like"/>
    <property type="match status" value="1"/>
</dbReference>
<dbReference type="InterPro" id="IPR033749">
    <property type="entry name" value="Polyprenyl_synt_CS"/>
</dbReference>
<evidence type="ECO:0000256" key="2">
    <source>
        <dbReference type="ARBA" id="ARBA00006706"/>
    </source>
</evidence>
<dbReference type="InterPro" id="IPR000092">
    <property type="entry name" value="Polyprenyl_synt"/>
</dbReference>
<keyword evidence="4" id="KW-0479">Metal-binding</keyword>
<dbReference type="GO" id="GO:0046872">
    <property type="term" value="F:metal ion binding"/>
    <property type="evidence" value="ECO:0007669"/>
    <property type="project" value="UniProtKB-KW"/>
</dbReference>
<dbReference type="SUPFAM" id="SSF48576">
    <property type="entry name" value="Terpenoid synthases"/>
    <property type="match status" value="1"/>
</dbReference>
<accession>A0A518GF14</accession>
<dbReference type="GO" id="GO:0004337">
    <property type="term" value="F:(2E,6E)-farnesyl diphosphate synthase activity"/>
    <property type="evidence" value="ECO:0007669"/>
    <property type="project" value="UniProtKB-EC"/>
</dbReference>
<dbReference type="Proteomes" id="UP000318017">
    <property type="component" value="Chromosome"/>
</dbReference>
<evidence type="ECO:0000256" key="1">
    <source>
        <dbReference type="ARBA" id="ARBA00001946"/>
    </source>
</evidence>
<keyword evidence="9" id="KW-1185">Reference proteome</keyword>
<evidence type="ECO:0000256" key="3">
    <source>
        <dbReference type="ARBA" id="ARBA00022679"/>
    </source>
</evidence>
<keyword evidence="3 7" id="KW-0808">Transferase</keyword>
<dbReference type="KEGG" id="ahel:Q31a_55800"/>
<reference evidence="8 9" key="1">
    <citation type="submission" date="2019-02" db="EMBL/GenBank/DDBJ databases">
        <title>Deep-cultivation of Planctomycetes and their phenomic and genomic characterization uncovers novel biology.</title>
        <authorList>
            <person name="Wiegand S."/>
            <person name="Jogler M."/>
            <person name="Boedeker C."/>
            <person name="Pinto D."/>
            <person name="Vollmers J."/>
            <person name="Rivas-Marin E."/>
            <person name="Kohn T."/>
            <person name="Peeters S.H."/>
            <person name="Heuer A."/>
            <person name="Rast P."/>
            <person name="Oberbeckmann S."/>
            <person name="Bunk B."/>
            <person name="Jeske O."/>
            <person name="Meyerdierks A."/>
            <person name="Storesund J.E."/>
            <person name="Kallscheuer N."/>
            <person name="Luecker S."/>
            <person name="Lage O.M."/>
            <person name="Pohl T."/>
            <person name="Merkel B.J."/>
            <person name="Hornburger P."/>
            <person name="Mueller R.-W."/>
            <person name="Bruemmer F."/>
            <person name="Labrenz M."/>
            <person name="Spormann A.M."/>
            <person name="Op den Camp H."/>
            <person name="Overmann J."/>
            <person name="Amann R."/>
            <person name="Jetten M.S.M."/>
            <person name="Mascher T."/>
            <person name="Medema M.H."/>
            <person name="Devos D.P."/>
            <person name="Kaster A.-K."/>
            <person name="Ovreas L."/>
            <person name="Rohde M."/>
            <person name="Galperin M.Y."/>
            <person name="Jogler C."/>
        </authorList>
    </citation>
    <scope>NUCLEOTIDE SEQUENCE [LARGE SCALE GENOMIC DNA]</scope>
    <source>
        <strain evidence="8 9">Q31a</strain>
    </source>
</reference>
<protein>
    <submittedName>
        <fullName evidence="8">Farnesyl diphosphate synthase</fullName>
        <ecNumber evidence="8">2.5.1.10</ecNumber>
    </submittedName>
</protein>
<keyword evidence="5" id="KW-0460">Magnesium</keyword>
<dbReference type="Pfam" id="PF00348">
    <property type="entry name" value="polyprenyl_synt"/>
    <property type="match status" value="1"/>
</dbReference>
<dbReference type="NCBIfam" id="NF045485">
    <property type="entry name" value="FPPsyn"/>
    <property type="match status" value="1"/>
</dbReference>
<dbReference type="InterPro" id="IPR053378">
    <property type="entry name" value="Prenyl_diphosphate_synthase"/>
</dbReference>
<evidence type="ECO:0000256" key="6">
    <source>
        <dbReference type="ARBA" id="ARBA00023229"/>
    </source>
</evidence>
<dbReference type="GO" id="GO:0005737">
    <property type="term" value="C:cytoplasm"/>
    <property type="evidence" value="ECO:0007669"/>
    <property type="project" value="UniProtKB-ARBA"/>
</dbReference>
<dbReference type="CDD" id="cd00685">
    <property type="entry name" value="Trans_IPPS_HT"/>
    <property type="match status" value="1"/>
</dbReference>
<dbReference type="FunFam" id="1.10.600.10:FF:000001">
    <property type="entry name" value="Geranylgeranyl diphosphate synthase"/>
    <property type="match status" value="1"/>
</dbReference>
<dbReference type="SFLD" id="SFLDS00005">
    <property type="entry name" value="Isoprenoid_Synthase_Type_I"/>
    <property type="match status" value="1"/>
</dbReference>
<evidence type="ECO:0000256" key="4">
    <source>
        <dbReference type="ARBA" id="ARBA00022723"/>
    </source>
</evidence>
<dbReference type="InterPro" id="IPR008949">
    <property type="entry name" value="Isoprenoid_synthase_dom_sf"/>
</dbReference>
<keyword evidence="6" id="KW-0414">Isoprene biosynthesis</keyword>
<evidence type="ECO:0000256" key="5">
    <source>
        <dbReference type="ARBA" id="ARBA00022842"/>
    </source>
</evidence>
<comment type="similarity">
    <text evidence="2 7">Belongs to the FPP/GGPP synthase family.</text>
</comment>
<evidence type="ECO:0000313" key="8">
    <source>
        <dbReference type="EMBL" id="QDV27192.1"/>
    </source>
</evidence>
<dbReference type="AlphaFoldDB" id="A0A518GF14"/>
<dbReference type="Gene3D" id="1.10.600.10">
    <property type="entry name" value="Farnesyl Diphosphate Synthase"/>
    <property type="match status" value="1"/>
</dbReference>
<dbReference type="RefSeq" id="WP_231690928.1">
    <property type="nucleotide sequence ID" value="NZ_CP036298.1"/>
</dbReference>
<dbReference type="EC" id="2.5.1.10" evidence="8"/>